<organism evidence="1">
    <name type="scientific">Heyndrickxia faecalis</name>
    <dbReference type="NCBI Taxonomy" id="2824910"/>
    <lineage>
        <taxon>Bacteria</taxon>
        <taxon>Bacillati</taxon>
        <taxon>Bacillota</taxon>
        <taxon>Bacilli</taxon>
        <taxon>Bacillales</taxon>
        <taxon>Bacillaceae</taxon>
        <taxon>Heyndrickxia</taxon>
    </lineage>
</organism>
<protein>
    <submittedName>
        <fullName evidence="1">Uncharacterized protein</fullName>
    </submittedName>
</protein>
<name>A0AAU7WHF7_9BACI</name>
<dbReference type="AlphaFoldDB" id="A0AAU7WHF7"/>
<evidence type="ECO:0000313" key="1">
    <source>
        <dbReference type="EMBL" id="XBX97590.1"/>
    </source>
</evidence>
<dbReference type="GeneID" id="93260777"/>
<dbReference type="EMBL" id="CP158453">
    <property type="protein sequence ID" value="XBX97590.1"/>
    <property type="molecule type" value="Genomic_DNA"/>
</dbReference>
<dbReference type="RefSeq" id="WP_350346280.1">
    <property type="nucleotide sequence ID" value="NZ_CP158453.1"/>
</dbReference>
<accession>A0AAU7WHF7</accession>
<gene>
    <name evidence="1" type="ORF">ABR335_14210</name>
</gene>
<proteinExistence type="predicted"/>
<reference evidence="1" key="1">
    <citation type="submission" date="2024-06" db="EMBL/GenBank/DDBJ databases">
        <authorList>
            <person name="Huang C.H."/>
            <person name="Ting Y.S."/>
            <person name="Cheng Y.H."/>
        </authorList>
    </citation>
    <scope>NUCLEOTIDE SEQUENCE</scope>
    <source>
        <strain evidence="1">TCI803</strain>
    </source>
</reference>
<sequence>MANFCKLCLLLQKGKIVLNLHETGKKDRYKYGGGTNTGGPGEMAESVKMLIRL</sequence>